<dbReference type="AlphaFoldDB" id="A0A919BL80"/>
<organism evidence="1 2">
    <name type="scientific">Streptomyces filamentosus</name>
    <name type="common">Streptomyces roseosporus</name>
    <dbReference type="NCBI Taxonomy" id="67294"/>
    <lineage>
        <taxon>Bacteria</taxon>
        <taxon>Bacillati</taxon>
        <taxon>Actinomycetota</taxon>
        <taxon>Actinomycetes</taxon>
        <taxon>Kitasatosporales</taxon>
        <taxon>Streptomycetaceae</taxon>
        <taxon>Streptomyces</taxon>
    </lineage>
</organism>
<sequence length="70" mass="8049">MSTTDPADVRLPRFGTLTQRQQRGQDCVWCGVTLVAGHVVDLGPRRYRRADWLTQWFPRACRKHPAGEAR</sequence>
<protein>
    <submittedName>
        <fullName evidence="1">Uncharacterized protein</fullName>
    </submittedName>
</protein>
<evidence type="ECO:0000313" key="1">
    <source>
        <dbReference type="EMBL" id="GHF94786.1"/>
    </source>
</evidence>
<comment type="caution">
    <text evidence="1">The sequence shown here is derived from an EMBL/GenBank/DDBJ whole genome shotgun (WGS) entry which is preliminary data.</text>
</comment>
<evidence type="ECO:0000313" key="2">
    <source>
        <dbReference type="Proteomes" id="UP000632849"/>
    </source>
</evidence>
<reference evidence="1" key="2">
    <citation type="submission" date="2020-09" db="EMBL/GenBank/DDBJ databases">
        <authorList>
            <person name="Sun Q."/>
            <person name="Ohkuma M."/>
        </authorList>
    </citation>
    <scope>NUCLEOTIDE SEQUENCE</scope>
    <source>
        <strain evidence="1">JCM 4122</strain>
    </source>
</reference>
<reference evidence="1" key="1">
    <citation type="journal article" date="2014" name="Int. J. Syst. Evol. Microbiol.">
        <title>Complete genome sequence of Corynebacterium casei LMG S-19264T (=DSM 44701T), isolated from a smear-ripened cheese.</title>
        <authorList>
            <consortium name="US DOE Joint Genome Institute (JGI-PGF)"/>
            <person name="Walter F."/>
            <person name="Albersmeier A."/>
            <person name="Kalinowski J."/>
            <person name="Ruckert C."/>
        </authorList>
    </citation>
    <scope>NUCLEOTIDE SEQUENCE</scope>
    <source>
        <strain evidence="1">JCM 4122</strain>
    </source>
</reference>
<accession>A0A919BL80</accession>
<gene>
    <name evidence="1" type="ORF">GCM10017667_26140</name>
</gene>
<proteinExistence type="predicted"/>
<name>A0A919BL80_STRFL</name>
<dbReference type="Proteomes" id="UP000632849">
    <property type="component" value="Unassembled WGS sequence"/>
</dbReference>
<keyword evidence="2" id="KW-1185">Reference proteome</keyword>
<dbReference type="EMBL" id="BNBE01000001">
    <property type="protein sequence ID" value="GHF94786.1"/>
    <property type="molecule type" value="Genomic_DNA"/>
</dbReference>